<evidence type="ECO:0000313" key="2">
    <source>
        <dbReference type="Proteomes" id="UP001152795"/>
    </source>
</evidence>
<sequence>MNTRRTLYLSLVKSQLLYASEVWSPVNNVQLSRQVEKVQRRATMQVDTIEQRDALQRTAVVVKPAIPLSYDREMKDLAFFYKALFGFLNVNLSNYMCRLSAMVVYSIESFLS</sequence>
<organism evidence="1 2">
    <name type="scientific">Paramuricea clavata</name>
    <name type="common">Red gorgonian</name>
    <name type="synonym">Violescent sea-whip</name>
    <dbReference type="NCBI Taxonomy" id="317549"/>
    <lineage>
        <taxon>Eukaryota</taxon>
        <taxon>Metazoa</taxon>
        <taxon>Cnidaria</taxon>
        <taxon>Anthozoa</taxon>
        <taxon>Octocorallia</taxon>
        <taxon>Malacalcyonacea</taxon>
        <taxon>Plexauridae</taxon>
        <taxon>Paramuricea</taxon>
    </lineage>
</organism>
<dbReference type="EMBL" id="CACRXK020009541">
    <property type="protein sequence ID" value="CAB4017423.1"/>
    <property type="molecule type" value="Genomic_DNA"/>
</dbReference>
<accession>A0A7D9IZY7</accession>
<gene>
    <name evidence="1" type="ORF">PACLA_8A005456</name>
</gene>
<dbReference type="AlphaFoldDB" id="A0A7D9IZY7"/>
<comment type="caution">
    <text evidence="1">The sequence shown here is derived from an EMBL/GenBank/DDBJ whole genome shotgun (WGS) entry which is preliminary data.</text>
</comment>
<reference evidence="1" key="1">
    <citation type="submission" date="2020-04" db="EMBL/GenBank/DDBJ databases">
        <authorList>
            <person name="Alioto T."/>
            <person name="Alioto T."/>
            <person name="Gomez Garrido J."/>
        </authorList>
    </citation>
    <scope>NUCLEOTIDE SEQUENCE</scope>
    <source>
        <strain evidence="1">A484AB</strain>
    </source>
</reference>
<keyword evidence="2" id="KW-1185">Reference proteome</keyword>
<dbReference type="OrthoDB" id="6777438at2759"/>
<evidence type="ECO:0000313" key="1">
    <source>
        <dbReference type="EMBL" id="CAB4017423.1"/>
    </source>
</evidence>
<dbReference type="Proteomes" id="UP001152795">
    <property type="component" value="Unassembled WGS sequence"/>
</dbReference>
<protein>
    <submittedName>
        <fullName evidence="1">Uncharacterized protein</fullName>
    </submittedName>
</protein>
<proteinExistence type="predicted"/>
<name>A0A7D9IZY7_PARCT</name>